<organism evidence="1 2">
    <name type="scientific">Sphingobium chungbukense</name>
    <dbReference type="NCBI Taxonomy" id="56193"/>
    <lineage>
        <taxon>Bacteria</taxon>
        <taxon>Pseudomonadati</taxon>
        <taxon>Pseudomonadota</taxon>
        <taxon>Alphaproteobacteria</taxon>
        <taxon>Sphingomonadales</taxon>
        <taxon>Sphingomonadaceae</taxon>
        <taxon>Sphingobium</taxon>
    </lineage>
</organism>
<keyword evidence="1" id="KW-0456">Lyase</keyword>
<proteinExistence type="predicted"/>
<dbReference type="NCBIfam" id="NF033819">
    <property type="entry name" value="IS66_TnpB"/>
    <property type="match status" value="1"/>
</dbReference>
<dbReference type="RefSeq" id="WP_006957496.1">
    <property type="nucleotide sequence ID" value="NZ_LBIC01000018.1"/>
</dbReference>
<accession>A0A0M3AL94</accession>
<dbReference type="STRING" id="56193.YP76_23955"/>
<evidence type="ECO:0000313" key="2">
    <source>
        <dbReference type="Proteomes" id="UP000033874"/>
    </source>
</evidence>
<protein>
    <submittedName>
        <fullName evidence="1">Isocitrate lyase</fullName>
    </submittedName>
</protein>
<dbReference type="Proteomes" id="UP000033874">
    <property type="component" value="Unassembled WGS sequence"/>
</dbReference>
<dbReference type="Pfam" id="PF05717">
    <property type="entry name" value="TnpB_IS66"/>
    <property type="match status" value="1"/>
</dbReference>
<dbReference type="EMBL" id="LBIC01000018">
    <property type="protein sequence ID" value="KKW89706.1"/>
    <property type="molecule type" value="Genomic_DNA"/>
</dbReference>
<sequence>MIPLPPSTRIFLACGATDMRKGFDGLAVMTQQVLEQSPHSGALFAFRGKRGDLVKLLWYDGQGMCLFSKRMDRGRFVWPSTKTGSVVMTAAQLSMLLEGIDWRRPERTFTPSLAG</sequence>
<dbReference type="PATRIC" id="fig|56193.3.peg.5049"/>
<gene>
    <name evidence="1" type="ORF">YP76_23955</name>
</gene>
<keyword evidence="2" id="KW-1185">Reference proteome</keyword>
<evidence type="ECO:0000313" key="1">
    <source>
        <dbReference type="EMBL" id="KKW89706.1"/>
    </source>
</evidence>
<dbReference type="AlphaFoldDB" id="A0A0M3AL94"/>
<dbReference type="PANTHER" id="PTHR36455:SF1">
    <property type="entry name" value="BLR8292 PROTEIN"/>
    <property type="match status" value="1"/>
</dbReference>
<reference evidence="1 2" key="1">
    <citation type="submission" date="2015-04" db="EMBL/GenBank/DDBJ databases">
        <title>Genome sequence of aromatic hydrocarbons-degrading Sphingobium chungbukense DJ77.</title>
        <authorList>
            <person name="Kim Y.-C."/>
            <person name="Chae J.-C."/>
        </authorList>
    </citation>
    <scope>NUCLEOTIDE SEQUENCE [LARGE SCALE GENOMIC DNA]</scope>
    <source>
        <strain evidence="1 2">DJ77</strain>
    </source>
</reference>
<dbReference type="PANTHER" id="PTHR36455">
    <property type="match status" value="1"/>
</dbReference>
<dbReference type="InterPro" id="IPR008878">
    <property type="entry name" value="Transposase_IS66_Orf2"/>
</dbReference>
<dbReference type="GO" id="GO:0016829">
    <property type="term" value="F:lyase activity"/>
    <property type="evidence" value="ECO:0007669"/>
    <property type="project" value="UniProtKB-KW"/>
</dbReference>
<comment type="caution">
    <text evidence="1">The sequence shown here is derived from an EMBL/GenBank/DDBJ whole genome shotgun (WGS) entry which is preliminary data.</text>
</comment>
<name>A0A0M3AL94_9SPHN</name>